<evidence type="ECO:0000313" key="2">
    <source>
        <dbReference type="EMBL" id="BET37448.1"/>
    </source>
</evidence>
<gene>
    <name evidence="2" type="ORF">SAP269_00370</name>
</gene>
<dbReference type="Proteomes" id="UP001473424">
    <property type="component" value="Chromosome"/>
</dbReference>
<keyword evidence="3" id="KW-1185">Reference proteome</keyword>
<accession>A0ABM8JJS2</accession>
<feature type="region of interest" description="Disordered" evidence="1">
    <location>
        <begin position="1"/>
        <end position="20"/>
    </location>
</feature>
<organism evidence="2 3">
    <name type="scientific">Spiroplasma ixodetis</name>
    <dbReference type="NCBI Taxonomy" id="2141"/>
    <lineage>
        <taxon>Bacteria</taxon>
        <taxon>Bacillati</taxon>
        <taxon>Mycoplasmatota</taxon>
        <taxon>Mollicutes</taxon>
        <taxon>Entomoplasmatales</taxon>
        <taxon>Spiroplasmataceae</taxon>
        <taxon>Spiroplasma</taxon>
    </lineage>
</organism>
<protein>
    <submittedName>
        <fullName evidence="2">Uncharacterized protein</fullName>
    </submittedName>
</protein>
<name>A0ABM8JJS2_9MOLU</name>
<sequence length="121" mass="14683">MQDLEENKNNTENQIFIPNISDDKKGKKQYLKEIDVVIKKKNSDIKKNNDYIVELQDNITRHDTELIINDKKIKKIEDKINKIEDFFKQNKHTMMFEIKKIKEKWIKNISKDQKIFINFLK</sequence>
<evidence type="ECO:0000313" key="3">
    <source>
        <dbReference type="Proteomes" id="UP001473424"/>
    </source>
</evidence>
<evidence type="ECO:0000256" key="1">
    <source>
        <dbReference type="SAM" id="MobiDB-lite"/>
    </source>
</evidence>
<proteinExistence type="predicted"/>
<reference evidence="3" key="1">
    <citation type="journal article" date="2024" name="FEMS Microbiol. Lett.">
        <title>Genomic insights into Spiroplasma endosymbionts that induce male-killing and protective phenotypes in the pea aphid.</title>
        <authorList>
            <person name="Arai H."/>
            <person name="Legeai F."/>
            <person name="Kageyama D."/>
            <person name="Sugio A."/>
            <person name="Simon J.C."/>
        </authorList>
    </citation>
    <scope>NUCLEOTIDE SEQUENCE [LARGE SCALE GENOMIC DNA]</scope>
    <source>
        <strain evidence="3">sAp269</strain>
    </source>
</reference>
<dbReference type="RefSeq" id="WP_353306331.1">
    <property type="nucleotide sequence ID" value="NZ_AP028955.1"/>
</dbReference>
<dbReference type="EMBL" id="AP028955">
    <property type="protein sequence ID" value="BET37448.1"/>
    <property type="molecule type" value="Genomic_DNA"/>
</dbReference>